<reference evidence="1 2" key="1">
    <citation type="submission" date="2014-02" db="EMBL/GenBank/DDBJ databases">
        <title>Single nucleus genome sequencing reveals high similarity among nuclei of an endomycorrhizal fungus.</title>
        <authorList>
            <person name="Lin K."/>
            <person name="Geurts R."/>
            <person name="Zhang Z."/>
            <person name="Limpens E."/>
            <person name="Saunders D.G."/>
            <person name="Mu D."/>
            <person name="Pang E."/>
            <person name="Cao H."/>
            <person name="Cha H."/>
            <person name="Lin T."/>
            <person name="Zhou Q."/>
            <person name="Shang Y."/>
            <person name="Li Y."/>
            <person name="Ivanov S."/>
            <person name="Sharma T."/>
            <person name="Velzen R.V."/>
            <person name="Ruijter N.D."/>
            <person name="Aanen D.K."/>
            <person name="Win J."/>
            <person name="Kamoun S."/>
            <person name="Bisseling T."/>
            <person name="Huang S."/>
        </authorList>
    </citation>
    <scope>NUCLEOTIDE SEQUENCE [LARGE SCALE GENOMIC DNA]</scope>
    <source>
        <strain evidence="2">DAOM197198w</strain>
    </source>
</reference>
<dbReference type="Proteomes" id="UP000022910">
    <property type="component" value="Unassembled WGS sequence"/>
</dbReference>
<dbReference type="GO" id="GO:0005634">
    <property type="term" value="C:nucleus"/>
    <property type="evidence" value="ECO:0007669"/>
    <property type="project" value="TreeGrafter"/>
</dbReference>
<evidence type="ECO:0000313" key="2">
    <source>
        <dbReference type="Proteomes" id="UP000022910"/>
    </source>
</evidence>
<sequence>MNIRNCVYSQVADVGDNVQKEEESNLHTVFYRAITDVETHWSSTYIAWERLTILKPYIDIVISSLNASKDPNSKEDAKRLMKINLTNDEWEIMRDLLEVLGPFAELTEKLEGTKYATMSYMYPEADEDDESGARRKIKINTPVNTTGLLDNIKANLYKALEKYYEVIEKEALILSLLDPRQKKLKFADNDQKEIARTSLNKVYELAKNDANIQQESCGPKPKKRKISKARIYKKSLFLDDDELHDAQIDDNKVERYLVMVQIQNDQDPLKW</sequence>
<protein>
    <recommendedName>
        <fullName evidence="3">Zinc finger bed domain-containing protein 1-like</fullName>
    </recommendedName>
</protein>
<proteinExistence type="predicted"/>
<dbReference type="OrthoDB" id="2435964at2759"/>
<evidence type="ECO:0000313" key="1">
    <source>
        <dbReference type="EMBL" id="EXX53180.1"/>
    </source>
</evidence>
<dbReference type="AlphaFoldDB" id="A0A015IGR1"/>
<gene>
    <name evidence="1" type="ORF">RirG_246390</name>
</gene>
<dbReference type="PANTHER" id="PTHR46169:SF29">
    <property type="entry name" value="DNA REPLICATION-RELATED ELEMENT FACTOR, ISOFORM A"/>
    <property type="match status" value="1"/>
</dbReference>
<dbReference type="GO" id="GO:0006357">
    <property type="term" value="P:regulation of transcription by RNA polymerase II"/>
    <property type="evidence" value="ECO:0007669"/>
    <property type="project" value="TreeGrafter"/>
</dbReference>
<dbReference type="SUPFAM" id="SSF53098">
    <property type="entry name" value="Ribonuclease H-like"/>
    <property type="match status" value="1"/>
</dbReference>
<dbReference type="EMBL" id="JEMT01029049">
    <property type="protein sequence ID" value="EXX53180.1"/>
    <property type="molecule type" value="Genomic_DNA"/>
</dbReference>
<evidence type="ECO:0008006" key="3">
    <source>
        <dbReference type="Google" id="ProtNLM"/>
    </source>
</evidence>
<dbReference type="STRING" id="1432141.A0A015IGR1"/>
<dbReference type="InterPro" id="IPR052717">
    <property type="entry name" value="Vacuolar_transposase_reg"/>
</dbReference>
<dbReference type="InterPro" id="IPR012337">
    <property type="entry name" value="RNaseH-like_sf"/>
</dbReference>
<organism evidence="1 2">
    <name type="scientific">Rhizophagus irregularis (strain DAOM 197198w)</name>
    <name type="common">Glomus intraradices</name>
    <dbReference type="NCBI Taxonomy" id="1432141"/>
    <lineage>
        <taxon>Eukaryota</taxon>
        <taxon>Fungi</taxon>
        <taxon>Fungi incertae sedis</taxon>
        <taxon>Mucoromycota</taxon>
        <taxon>Glomeromycotina</taxon>
        <taxon>Glomeromycetes</taxon>
        <taxon>Glomerales</taxon>
        <taxon>Glomeraceae</taxon>
        <taxon>Rhizophagus</taxon>
    </lineage>
</organism>
<dbReference type="HOGENOM" id="CLU_009123_4_2_1"/>
<keyword evidence="2" id="KW-1185">Reference proteome</keyword>
<comment type="caution">
    <text evidence="1">The sequence shown here is derived from an EMBL/GenBank/DDBJ whole genome shotgun (WGS) entry which is preliminary data.</text>
</comment>
<dbReference type="PANTHER" id="PTHR46169">
    <property type="entry name" value="DNA REPLICATION-RELATED ELEMENT FACTOR, ISOFORM A"/>
    <property type="match status" value="1"/>
</dbReference>
<accession>A0A015IGR1</accession>
<name>A0A015IGR1_RHIIW</name>